<keyword evidence="2 6" id="KW-0238">DNA-binding</keyword>
<evidence type="ECO:0000256" key="3">
    <source>
        <dbReference type="ARBA" id="ARBA00023163"/>
    </source>
</evidence>
<protein>
    <submittedName>
        <fullName evidence="6">DNA-binding HxlR family transcriptional regulator</fullName>
    </submittedName>
</protein>
<dbReference type="InterPro" id="IPR002577">
    <property type="entry name" value="HTH_HxlR"/>
</dbReference>
<feature type="compositionally biased region" description="Polar residues" evidence="4">
    <location>
        <begin position="131"/>
        <end position="154"/>
    </location>
</feature>
<dbReference type="InterPro" id="IPR036390">
    <property type="entry name" value="WH_DNA-bd_sf"/>
</dbReference>
<evidence type="ECO:0000256" key="1">
    <source>
        <dbReference type="ARBA" id="ARBA00023015"/>
    </source>
</evidence>
<dbReference type="RefSeq" id="WP_221312928.1">
    <property type="nucleotide sequence ID" value="NZ_JACHIP010000005.1"/>
</dbReference>
<proteinExistence type="predicted"/>
<evidence type="ECO:0000256" key="2">
    <source>
        <dbReference type="ARBA" id="ARBA00023125"/>
    </source>
</evidence>
<dbReference type="InterPro" id="IPR036388">
    <property type="entry name" value="WH-like_DNA-bd_sf"/>
</dbReference>
<feature type="region of interest" description="Disordered" evidence="4">
    <location>
        <begin position="127"/>
        <end position="154"/>
    </location>
</feature>
<gene>
    <name evidence="6" type="ORF">HDF16_004120</name>
</gene>
<dbReference type="PANTHER" id="PTHR33204">
    <property type="entry name" value="TRANSCRIPTIONAL REGULATOR, MARR FAMILY"/>
    <property type="match status" value="1"/>
</dbReference>
<dbReference type="SUPFAM" id="SSF46785">
    <property type="entry name" value="Winged helix' DNA-binding domain"/>
    <property type="match status" value="1"/>
</dbReference>
<feature type="domain" description="HTH hxlR-type" evidence="5">
    <location>
        <begin position="18"/>
        <end position="117"/>
    </location>
</feature>
<evidence type="ECO:0000313" key="7">
    <source>
        <dbReference type="Proteomes" id="UP000540989"/>
    </source>
</evidence>
<dbReference type="Pfam" id="PF01638">
    <property type="entry name" value="HxlR"/>
    <property type="match status" value="1"/>
</dbReference>
<name>A0A7W7ZGG3_9BACT</name>
<keyword evidence="3" id="KW-0804">Transcription</keyword>
<evidence type="ECO:0000259" key="5">
    <source>
        <dbReference type="PROSITE" id="PS51118"/>
    </source>
</evidence>
<keyword evidence="1" id="KW-0805">Transcription regulation</keyword>
<dbReference type="PANTHER" id="PTHR33204:SF39">
    <property type="entry name" value="TRANSCRIPTIONAL REGULATORY PROTEIN"/>
    <property type="match status" value="1"/>
</dbReference>
<dbReference type="AlphaFoldDB" id="A0A7W7ZGG3"/>
<keyword evidence="7" id="KW-1185">Reference proteome</keyword>
<dbReference type="Proteomes" id="UP000540989">
    <property type="component" value="Unassembled WGS sequence"/>
</dbReference>
<evidence type="ECO:0000256" key="4">
    <source>
        <dbReference type="SAM" id="MobiDB-lite"/>
    </source>
</evidence>
<dbReference type="EMBL" id="JACHIP010000005">
    <property type="protein sequence ID" value="MBB5059397.1"/>
    <property type="molecule type" value="Genomic_DNA"/>
</dbReference>
<dbReference type="PROSITE" id="PS51118">
    <property type="entry name" value="HTH_HXLR"/>
    <property type="match status" value="1"/>
</dbReference>
<comment type="caution">
    <text evidence="6">The sequence shown here is derived from an EMBL/GenBank/DDBJ whole genome shotgun (WGS) entry which is preliminary data.</text>
</comment>
<organism evidence="6 7">
    <name type="scientific">Granulicella aggregans</name>
    <dbReference type="NCBI Taxonomy" id="474949"/>
    <lineage>
        <taxon>Bacteria</taxon>
        <taxon>Pseudomonadati</taxon>
        <taxon>Acidobacteriota</taxon>
        <taxon>Terriglobia</taxon>
        <taxon>Terriglobales</taxon>
        <taxon>Acidobacteriaceae</taxon>
        <taxon>Granulicella</taxon>
    </lineage>
</organism>
<dbReference type="Gene3D" id="1.10.10.10">
    <property type="entry name" value="Winged helix-like DNA-binding domain superfamily/Winged helix DNA-binding domain"/>
    <property type="match status" value="1"/>
</dbReference>
<dbReference type="GO" id="GO:0003677">
    <property type="term" value="F:DNA binding"/>
    <property type="evidence" value="ECO:0007669"/>
    <property type="project" value="UniProtKB-KW"/>
</dbReference>
<accession>A0A7W7ZGG3</accession>
<evidence type="ECO:0000313" key="6">
    <source>
        <dbReference type="EMBL" id="MBB5059397.1"/>
    </source>
</evidence>
<reference evidence="6 7" key="1">
    <citation type="submission" date="2020-08" db="EMBL/GenBank/DDBJ databases">
        <title>Genomic Encyclopedia of Type Strains, Phase IV (KMG-V): Genome sequencing to study the core and pangenomes of soil and plant-associated prokaryotes.</title>
        <authorList>
            <person name="Whitman W."/>
        </authorList>
    </citation>
    <scope>NUCLEOTIDE SEQUENCE [LARGE SCALE GENOMIC DNA]</scope>
    <source>
        <strain evidence="6 7">M8UP14</strain>
    </source>
</reference>
<sequence>MSETNISVPENSLSPTDCKGLADVLSSVGDKWTIMVVGALSKGSLRYNEIQRRVSGISQRMLTMTLKRLEVDGIVTRTLFPSVPPRVDYELTELGQTLRGALVPLHVWAAKNKQTIALNRLDAVGTRKNDSSPQTFGQIAATSHSDTSRSTRLP</sequence>